<dbReference type="InterPro" id="IPR004089">
    <property type="entry name" value="MCPsignal_dom"/>
</dbReference>
<evidence type="ECO:0000256" key="3">
    <source>
        <dbReference type="SAM" id="Coils"/>
    </source>
</evidence>
<dbReference type="PROSITE" id="PS50111">
    <property type="entry name" value="CHEMOTAXIS_TRANSDUC_2"/>
    <property type="match status" value="1"/>
</dbReference>
<evidence type="ECO:0000256" key="1">
    <source>
        <dbReference type="ARBA" id="ARBA00023224"/>
    </source>
</evidence>
<proteinExistence type="predicted"/>
<dbReference type="Gene3D" id="1.10.287.950">
    <property type="entry name" value="Methyl-accepting chemotaxis protein"/>
    <property type="match status" value="1"/>
</dbReference>
<name>A0A1V4I8Q4_9FIRM</name>
<dbReference type="InterPro" id="IPR038158">
    <property type="entry name" value="H-NOX_domain_sf"/>
</dbReference>
<dbReference type="SUPFAM" id="SSF58104">
    <property type="entry name" value="Methyl-accepting chemotaxis protein (MCP) signaling domain"/>
    <property type="match status" value="1"/>
</dbReference>
<dbReference type="AlphaFoldDB" id="A0A1V4I8Q4"/>
<dbReference type="Proteomes" id="UP000190140">
    <property type="component" value="Unassembled WGS sequence"/>
</dbReference>
<evidence type="ECO:0000313" key="5">
    <source>
        <dbReference type="EMBL" id="OPJ56326.1"/>
    </source>
</evidence>
<organism evidence="5 6">
    <name type="scientific">Alkalithermobacter paradoxus</name>
    <dbReference type="NCBI Taxonomy" id="29349"/>
    <lineage>
        <taxon>Bacteria</taxon>
        <taxon>Bacillati</taxon>
        <taxon>Bacillota</taxon>
        <taxon>Clostridia</taxon>
        <taxon>Peptostreptococcales</taxon>
        <taxon>Tepidibacteraceae</taxon>
        <taxon>Alkalithermobacter</taxon>
    </lineage>
</organism>
<dbReference type="InterPro" id="IPR024096">
    <property type="entry name" value="NO_sig/Golgi_transp_ligand-bd"/>
</dbReference>
<keyword evidence="6" id="KW-1185">Reference proteome</keyword>
<dbReference type="GO" id="GO:0020037">
    <property type="term" value="F:heme binding"/>
    <property type="evidence" value="ECO:0007669"/>
    <property type="project" value="InterPro"/>
</dbReference>
<gene>
    <name evidence="5" type="primary">mcp4_1</name>
    <name evidence="5" type="ORF">CLOTH_07300</name>
</gene>
<evidence type="ECO:0000256" key="2">
    <source>
        <dbReference type="PROSITE-ProRule" id="PRU00284"/>
    </source>
</evidence>
<comment type="caution">
    <text evidence="5">The sequence shown here is derived from an EMBL/GenBank/DDBJ whole genome shotgun (WGS) entry which is preliminary data.</text>
</comment>
<feature type="domain" description="Methyl-accepting transducer" evidence="4">
    <location>
        <begin position="313"/>
        <end position="570"/>
    </location>
</feature>
<dbReference type="SUPFAM" id="SSF111126">
    <property type="entry name" value="Ligand-binding domain in the NO signalling and Golgi transport"/>
    <property type="match status" value="1"/>
</dbReference>
<dbReference type="Gene3D" id="3.90.1520.10">
    <property type="entry name" value="H-NOX domain"/>
    <property type="match status" value="1"/>
</dbReference>
<keyword evidence="1 2" id="KW-0807">Transducer</keyword>
<dbReference type="PANTHER" id="PTHR32089">
    <property type="entry name" value="METHYL-ACCEPTING CHEMOTAXIS PROTEIN MCPB"/>
    <property type="match status" value="1"/>
</dbReference>
<dbReference type="EMBL" id="MZGW01000002">
    <property type="protein sequence ID" value="OPJ56326.1"/>
    <property type="molecule type" value="Genomic_DNA"/>
</dbReference>
<dbReference type="PANTHER" id="PTHR32089:SF112">
    <property type="entry name" value="LYSOZYME-LIKE PROTEIN-RELATED"/>
    <property type="match status" value="1"/>
</dbReference>
<sequence>MKGTVVSTWLKTCRKLYNDDIVDKAMESVGLSKDKAFSPLEDVDDITINNIVTNISRSKNMKVTDLWREIGKDNIVTFTSDYPAFFKHDSLYHFLKSMNDVHKIVVKRIPGSKPPALDVEPISKNEIIFTYKSKRGMFDYFLGLLEGAAKYYNEKIDIKEISKSSDELKIQIKFEKEIYSKKVFILNKVLSFGLIKSINVKVAILSIILFAMINTPIHLIYRDISMVISPIVAFLSTFLASKVVNRPIDLIMSEINKVKNHEYVENGKLITNDIYEQMYDILNEYKDIIRKDFVGFKGLTDEMNTFSNVLNQISNKMNYTSEEISNVVEQVASAAMNQAQETESAVYLLNQNIYSIKEVARLEQENKEDLEKSVQRIEGSYENMKITADKLNDILSSFEEVRENSIQLQQKGKNITDIVSLVSSIAYQTNLLALNASIEAARAGEMGRGFAVVAEEVRKLAEQSQRAVEDINGNLTQFIGDIDDLVKSVGTQFEVLDEENDKIKSAVFESSLANETIKQVAQKMISTSEKLQTETDSIASVYENIESLAAIAQQNSASSQEVSSSVTTYAEEIKKLTRSVSEFKKLTEDFAKDIDIYKI</sequence>
<dbReference type="GO" id="GO:0016020">
    <property type="term" value="C:membrane"/>
    <property type="evidence" value="ECO:0007669"/>
    <property type="project" value="InterPro"/>
</dbReference>
<evidence type="ECO:0000259" key="4">
    <source>
        <dbReference type="PROSITE" id="PS50111"/>
    </source>
</evidence>
<dbReference type="Pfam" id="PF07700">
    <property type="entry name" value="HNOB"/>
    <property type="match status" value="1"/>
</dbReference>
<evidence type="ECO:0000313" key="6">
    <source>
        <dbReference type="Proteomes" id="UP000190140"/>
    </source>
</evidence>
<protein>
    <submittedName>
        <fullName evidence="5">Methyl-accepting chemotaxis protein 4</fullName>
    </submittedName>
</protein>
<feature type="coiled-coil region" evidence="3">
    <location>
        <begin position="360"/>
        <end position="387"/>
    </location>
</feature>
<keyword evidence="3" id="KW-0175">Coiled coil</keyword>
<accession>A0A1V4I8Q4</accession>
<dbReference type="Pfam" id="PF00015">
    <property type="entry name" value="MCPsignal"/>
    <property type="match status" value="1"/>
</dbReference>
<dbReference type="RefSeq" id="WP_079411329.1">
    <property type="nucleotide sequence ID" value="NZ_MZGW01000002.1"/>
</dbReference>
<dbReference type="STRING" id="29349.CLOTH_07300"/>
<dbReference type="SMART" id="SM00283">
    <property type="entry name" value="MA"/>
    <property type="match status" value="1"/>
</dbReference>
<dbReference type="OrthoDB" id="1660488at2"/>
<reference evidence="5 6" key="1">
    <citation type="submission" date="2017-03" db="EMBL/GenBank/DDBJ databases">
        <title>Genome sequence of Clostridium thermoalcaliphilum DSM 7309.</title>
        <authorList>
            <person name="Poehlein A."/>
            <person name="Daniel R."/>
        </authorList>
    </citation>
    <scope>NUCLEOTIDE SEQUENCE [LARGE SCALE GENOMIC DNA]</scope>
    <source>
        <strain evidence="5 6">DSM 7309</strain>
    </source>
</reference>
<dbReference type="GO" id="GO:0007165">
    <property type="term" value="P:signal transduction"/>
    <property type="evidence" value="ECO:0007669"/>
    <property type="project" value="UniProtKB-KW"/>
</dbReference>
<dbReference type="InterPro" id="IPR011644">
    <property type="entry name" value="Heme_NO-bd"/>
</dbReference>